<evidence type="ECO:0000259" key="2">
    <source>
        <dbReference type="Pfam" id="PF02714"/>
    </source>
</evidence>
<reference evidence="3" key="2">
    <citation type="submission" date="2024-10" db="UniProtKB">
        <authorList>
            <consortium name="EnsemblProtists"/>
        </authorList>
    </citation>
    <scope>IDENTIFICATION</scope>
</reference>
<keyword evidence="1" id="KW-0812">Transmembrane</keyword>
<dbReference type="GeneID" id="17276524"/>
<dbReference type="AlphaFoldDB" id="A0A0D3K666"/>
<proteinExistence type="predicted"/>
<feature type="transmembrane region" description="Helical" evidence="1">
    <location>
        <begin position="61"/>
        <end position="86"/>
    </location>
</feature>
<accession>A0A0D3K666</accession>
<feature type="domain" description="CSC1/OSCA1-like 7TM region" evidence="2">
    <location>
        <begin position="75"/>
        <end position="164"/>
    </location>
</feature>
<dbReference type="HOGENOM" id="CLU_935195_0_0_1"/>
<evidence type="ECO:0000256" key="1">
    <source>
        <dbReference type="SAM" id="Phobius"/>
    </source>
</evidence>
<dbReference type="KEGG" id="ehx:EMIHUDRAFT_456391"/>
<dbReference type="Proteomes" id="UP000013827">
    <property type="component" value="Unassembled WGS sequence"/>
</dbReference>
<protein>
    <recommendedName>
        <fullName evidence="2">CSC1/OSCA1-like 7TM region domain-containing protein</fullName>
    </recommendedName>
</protein>
<feature type="transmembrane region" description="Helical" evidence="1">
    <location>
        <begin position="174"/>
        <end position="192"/>
    </location>
</feature>
<evidence type="ECO:0000313" key="3">
    <source>
        <dbReference type="EnsemblProtists" id="EOD31251"/>
    </source>
</evidence>
<keyword evidence="1" id="KW-1133">Transmembrane helix</keyword>
<feature type="transmembrane region" description="Helical" evidence="1">
    <location>
        <begin position="119"/>
        <end position="138"/>
    </location>
</feature>
<sequence length="298" mass="32777">MLHDELREEPTSLSEPFQHVAQCASAAFGAAQATFRQVTGELVTRLYGFDWYGESGVVTQMVVIAITDIVLLVLFSEVVTLCRVVAMRALARFKRAQRSINALYEPPVWRFADRYAHMLKMAAVVLVFAPAAPILYFIGGTSLLLSAAVQKFMLIKVYARPSAHDDDLAKRSRVFLQALLFLHVTMAPIFYAERSHAVERARAYATCSQRASGEERGFLDEVFGGVAALFFSRDEESEDSGAGGRRFQEAPGRRSALDLNSVDEYVCPAVEQRKGGVETGALASWVGGACCSQLLIVH</sequence>
<dbReference type="Pfam" id="PF02714">
    <property type="entry name" value="RSN1_7TM"/>
    <property type="match status" value="1"/>
</dbReference>
<keyword evidence="1" id="KW-0472">Membrane</keyword>
<dbReference type="GO" id="GO:0016020">
    <property type="term" value="C:membrane"/>
    <property type="evidence" value="ECO:0007669"/>
    <property type="project" value="InterPro"/>
</dbReference>
<dbReference type="EnsemblProtists" id="EOD31251">
    <property type="protein sequence ID" value="EOD31251"/>
    <property type="gene ID" value="EMIHUDRAFT_456391"/>
</dbReference>
<keyword evidence="4" id="KW-1185">Reference proteome</keyword>
<dbReference type="PaxDb" id="2903-EOD31251"/>
<reference evidence="4" key="1">
    <citation type="journal article" date="2013" name="Nature">
        <title>Pan genome of the phytoplankton Emiliania underpins its global distribution.</title>
        <authorList>
            <person name="Read B.A."/>
            <person name="Kegel J."/>
            <person name="Klute M.J."/>
            <person name="Kuo A."/>
            <person name="Lefebvre S.C."/>
            <person name="Maumus F."/>
            <person name="Mayer C."/>
            <person name="Miller J."/>
            <person name="Monier A."/>
            <person name="Salamov A."/>
            <person name="Young J."/>
            <person name="Aguilar M."/>
            <person name="Claverie J.M."/>
            <person name="Frickenhaus S."/>
            <person name="Gonzalez K."/>
            <person name="Herman E.K."/>
            <person name="Lin Y.C."/>
            <person name="Napier J."/>
            <person name="Ogata H."/>
            <person name="Sarno A.F."/>
            <person name="Shmutz J."/>
            <person name="Schroeder D."/>
            <person name="de Vargas C."/>
            <person name="Verret F."/>
            <person name="von Dassow P."/>
            <person name="Valentin K."/>
            <person name="Van de Peer Y."/>
            <person name="Wheeler G."/>
            <person name="Dacks J.B."/>
            <person name="Delwiche C.F."/>
            <person name="Dyhrman S.T."/>
            <person name="Glockner G."/>
            <person name="John U."/>
            <person name="Richards T."/>
            <person name="Worden A.Z."/>
            <person name="Zhang X."/>
            <person name="Grigoriev I.V."/>
            <person name="Allen A.E."/>
            <person name="Bidle K."/>
            <person name="Borodovsky M."/>
            <person name="Bowler C."/>
            <person name="Brownlee C."/>
            <person name="Cock J.M."/>
            <person name="Elias M."/>
            <person name="Gladyshev V.N."/>
            <person name="Groth M."/>
            <person name="Guda C."/>
            <person name="Hadaegh A."/>
            <person name="Iglesias-Rodriguez M.D."/>
            <person name="Jenkins J."/>
            <person name="Jones B.M."/>
            <person name="Lawson T."/>
            <person name="Leese F."/>
            <person name="Lindquist E."/>
            <person name="Lobanov A."/>
            <person name="Lomsadze A."/>
            <person name="Malik S.B."/>
            <person name="Marsh M.E."/>
            <person name="Mackinder L."/>
            <person name="Mock T."/>
            <person name="Mueller-Roeber B."/>
            <person name="Pagarete A."/>
            <person name="Parker M."/>
            <person name="Probert I."/>
            <person name="Quesneville H."/>
            <person name="Raines C."/>
            <person name="Rensing S.A."/>
            <person name="Riano-Pachon D.M."/>
            <person name="Richier S."/>
            <person name="Rokitta S."/>
            <person name="Shiraiwa Y."/>
            <person name="Soanes D.M."/>
            <person name="van der Giezen M."/>
            <person name="Wahlund T.M."/>
            <person name="Williams B."/>
            <person name="Wilson W."/>
            <person name="Wolfe G."/>
            <person name="Wurch L.L."/>
        </authorList>
    </citation>
    <scope>NUCLEOTIDE SEQUENCE</scope>
</reference>
<organism evidence="3 4">
    <name type="scientific">Emiliania huxleyi (strain CCMP1516)</name>
    <dbReference type="NCBI Taxonomy" id="280463"/>
    <lineage>
        <taxon>Eukaryota</taxon>
        <taxon>Haptista</taxon>
        <taxon>Haptophyta</taxon>
        <taxon>Prymnesiophyceae</taxon>
        <taxon>Isochrysidales</taxon>
        <taxon>Noelaerhabdaceae</taxon>
        <taxon>Emiliania</taxon>
    </lineage>
</organism>
<dbReference type="RefSeq" id="XP_005783680.1">
    <property type="nucleotide sequence ID" value="XM_005783623.1"/>
</dbReference>
<evidence type="ECO:0000313" key="4">
    <source>
        <dbReference type="Proteomes" id="UP000013827"/>
    </source>
</evidence>
<name>A0A0D3K666_EMIH1</name>
<dbReference type="InterPro" id="IPR003864">
    <property type="entry name" value="CSC1/OSCA1-like_7TM"/>
</dbReference>